<sequence length="74" mass="7896">MPYHLFARLHATALDLGRDARGQGTVEYVALILLLALVFAAVVKFGAGKDFDIGKTIVDKLKDAIDGVGDAPKK</sequence>
<evidence type="ECO:0000256" key="1">
    <source>
        <dbReference type="SAM" id="Phobius"/>
    </source>
</evidence>
<name>A0A6J4RYM7_9ACTN</name>
<dbReference type="EMBL" id="CADCVT010000095">
    <property type="protein sequence ID" value="CAA9484604.1"/>
    <property type="molecule type" value="Genomic_DNA"/>
</dbReference>
<keyword evidence="1" id="KW-1133">Transmembrane helix</keyword>
<dbReference type="AlphaFoldDB" id="A0A6J4RYM7"/>
<keyword evidence="1" id="KW-0812">Transmembrane</keyword>
<protein>
    <submittedName>
        <fullName evidence="2">Uncharacterized protein</fullName>
    </submittedName>
</protein>
<reference evidence="2" key="1">
    <citation type="submission" date="2020-02" db="EMBL/GenBank/DDBJ databases">
        <authorList>
            <person name="Meier V. D."/>
        </authorList>
    </citation>
    <scope>NUCLEOTIDE SEQUENCE</scope>
    <source>
        <strain evidence="2">AVDCRST_MAG85</strain>
    </source>
</reference>
<evidence type="ECO:0000313" key="2">
    <source>
        <dbReference type="EMBL" id="CAA9484604.1"/>
    </source>
</evidence>
<accession>A0A6J4RYM7</accession>
<organism evidence="2">
    <name type="scientific">uncultured Solirubrobacteraceae bacterium</name>
    <dbReference type="NCBI Taxonomy" id="1162706"/>
    <lineage>
        <taxon>Bacteria</taxon>
        <taxon>Bacillati</taxon>
        <taxon>Actinomycetota</taxon>
        <taxon>Thermoleophilia</taxon>
        <taxon>Solirubrobacterales</taxon>
        <taxon>Solirubrobacteraceae</taxon>
        <taxon>environmental samples</taxon>
    </lineage>
</organism>
<keyword evidence="1" id="KW-0472">Membrane</keyword>
<proteinExistence type="predicted"/>
<feature type="transmembrane region" description="Helical" evidence="1">
    <location>
        <begin position="28"/>
        <end position="47"/>
    </location>
</feature>
<gene>
    <name evidence="2" type="ORF">AVDCRST_MAG85-871</name>
</gene>